<protein>
    <recommendedName>
        <fullName evidence="9">Cas1p 10 TM acyl transferase domain-containing protein</fullName>
    </recommendedName>
</protein>
<dbReference type="InterPro" id="IPR012419">
    <property type="entry name" value="Cas1_AcylTrans_dom"/>
</dbReference>
<dbReference type="PANTHER" id="PTHR13533">
    <property type="entry name" value="N-ACETYLNEURAMINATE 9-O-ACETYLTRANSFERASE"/>
    <property type="match status" value="1"/>
</dbReference>
<accession>A0A9I9CXK4</accession>
<feature type="transmembrane region" description="Helical" evidence="8">
    <location>
        <begin position="377"/>
        <end position="395"/>
    </location>
</feature>
<keyword evidence="6 8" id="KW-0472">Membrane</keyword>
<proteinExistence type="inferred from homology"/>
<dbReference type="GO" id="GO:0045492">
    <property type="term" value="P:xylan biosynthetic process"/>
    <property type="evidence" value="ECO:0007669"/>
    <property type="project" value="TreeGrafter"/>
</dbReference>
<keyword evidence="3" id="KW-0808">Transferase</keyword>
<dbReference type="GO" id="GO:0016020">
    <property type="term" value="C:membrane"/>
    <property type="evidence" value="ECO:0007669"/>
    <property type="project" value="UniProtKB-SubCell"/>
</dbReference>
<sequence length="550" mass="64627">MALLGPVTHAQVSFLIGFVTIVVAWAYSEYLAFKKKSISTKLHVDVGLSEEESHNIKEDDKAVLLEGNVIKSTPSGPTISSTFSTIIRFITLEESFLIKHRMLLRAASEFGLLLAYFYICDRTDIFGTSKKSYNRDLFIFLLLLLIIVSTVTSFKIHLDKSPFSVKPILFLNRHQTEEWKGWMQVIFLMYHYFAAREIYNMGRVCVASYIWMTGFGNFSYYYARKDFSFSRFAQMMWRLNFLVVMCCIVLDNSYMLYYICPLHTFYSLVVYGLVAVLNKYNESKGVIGVKFFLSFLVIIIVWEIPGVFEVLWDPFTFLLGYKDPNRLKENLPLMYEWHFRTGLDRYIWILGMMYAYYYSTMERWIEKLDELKPKGRILIKTIIVMISLTAIYLWFEYVFKMDSLTYNKFHPYTSWIPITAYICIRNVTQSSRSYTLTLFGWIGKISLDTYICQFHIWLRSNAPDAQPKLLLTIIPDYPLLNFMLTTSIFMMSSYRISELTNTFKMTFIPSKDNKHIMYNMIAGATFMAILYSFSFLFLKLPQFLVIIFFS</sequence>
<evidence type="ECO:0000256" key="6">
    <source>
        <dbReference type="ARBA" id="ARBA00023136"/>
    </source>
</evidence>
<feature type="transmembrane region" description="Helical" evidence="8">
    <location>
        <begin position="516"/>
        <end position="538"/>
    </location>
</feature>
<comment type="subcellular location">
    <subcellularLocation>
        <location evidence="1">Membrane</location>
        <topology evidence="1">Multi-pass membrane protein</topology>
    </subcellularLocation>
</comment>
<evidence type="ECO:0000256" key="3">
    <source>
        <dbReference type="ARBA" id="ARBA00022679"/>
    </source>
</evidence>
<feature type="domain" description="Cas1p 10 TM acyl transferase" evidence="9">
    <location>
        <begin position="98"/>
        <end position="515"/>
    </location>
</feature>
<keyword evidence="5 8" id="KW-1133">Transmembrane helix</keyword>
<dbReference type="GO" id="GO:0016407">
    <property type="term" value="F:acetyltransferase activity"/>
    <property type="evidence" value="ECO:0007669"/>
    <property type="project" value="TreeGrafter"/>
</dbReference>
<evidence type="ECO:0000259" key="9">
    <source>
        <dbReference type="Pfam" id="PF07779"/>
    </source>
</evidence>
<feature type="transmembrane region" description="Helical" evidence="8">
    <location>
        <begin position="263"/>
        <end position="280"/>
    </location>
</feature>
<dbReference type="GO" id="GO:0010411">
    <property type="term" value="P:xyloglucan metabolic process"/>
    <property type="evidence" value="ECO:0007669"/>
    <property type="project" value="TreeGrafter"/>
</dbReference>
<evidence type="ECO:0000256" key="2">
    <source>
        <dbReference type="ARBA" id="ARBA00010666"/>
    </source>
</evidence>
<reference evidence="10" key="1">
    <citation type="submission" date="2023-03" db="UniProtKB">
        <authorList>
            <consortium name="EnsemblPlants"/>
        </authorList>
    </citation>
    <scope>IDENTIFICATION</scope>
</reference>
<dbReference type="AlphaFoldDB" id="A0A9I9CXK4"/>
<dbReference type="GO" id="GO:0005794">
    <property type="term" value="C:Golgi apparatus"/>
    <property type="evidence" value="ECO:0007669"/>
    <property type="project" value="TreeGrafter"/>
</dbReference>
<evidence type="ECO:0000313" key="10">
    <source>
        <dbReference type="EnsemblPlants" id="MELO3C009897.2.1"/>
    </source>
</evidence>
<keyword evidence="7" id="KW-0325">Glycoprotein</keyword>
<feature type="transmembrane region" description="Helical" evidence="8">
    <location>
        <begin position="438"/>
        <end position="458"/>
    </location>
</feature>
<feature type="transmembrane region" description="Helical" evidence="8">
    <location>
        <begin position="139"/>
        <end position="158"/>
    </location>
</feature>
<feature type="transmembrane region" description="Helical" evidence="8">
    <location>
        <begin position="292"/>
        <end position="312"/>
    </location>
</feature>
<feature type="transmembrane region" description="Helical" evidence="8">
    <location>
        <begin position="346"/>
        <end position="365"/>
    </location>
</feature>
<evidence type="ECO:0000256" key="4">
    <source>
        <dbReference type="ARBA" id="ARBA00022692"/>
    </source>
</evidence>
<organism evidence="10">
    <name type="scientific">Cucumis melo</name>
    <name type="common">Muskmelon</name>
    <dbReference type="NCBI Taxonomy" id="3656"/>
    <lineage>
        <taxon>Eukaryota</taxon>
        <taxon>Viridiplantae</taxon>
        <taxon>Streptophyta</taxon>
        <taxon>Embryophyta</taxon>
        <taxon>Tracheophyta</taxon>
        <taxon>Spermatophyta</taxon>
        <taxon>Magnoliopsida</taxon>
        <taxon>eudicotyledons</taxon>
        <taxon>Gunneridae</taxon>
        <taxon>Pentapetalae</taxon>
        <taxon>rosids</taxon>
        <taxon>fabids</taxon>
        <taxon>Cucurbitales</taxon>
        <taxon>Cucurbitaceae</taxon>
        <taxon>Benincaseae</taxon>
        <taxon>Cucumis</taxon>
    </lineage>
</organism>
<evidence type="ECO:0000256" key="8">
    <source>
        <dbReference type="SAM" id="Phobius"/>
    </source>
</evidence>
<comment type="similarity">
    <text evidence="2">Belongs to the PC-esterase family. CASD1 subfamily.</text>
</comment>
<name>A0A9I9CXK4_CUCME</name>
<feature type="transmembrane region" description="Helical" evidence="8">
    <location>
        <begin position="12"/>
        <end position="33"/>
    </location>
</feature>
<evidence type="ECO:0000256" key="7">
    <source>
        <dbReference type="ARBA" id="ARBA00023180"/>
    </source>
</evidence>
<feature type="transmembrane region" description="Helical" evidence="8">
    <location>
        <begin position="235"/>
        <end position="257"/>
    </location>
</feature>
<dbReference type="Gramene" id="MELO3C009897.2.1">
    <property type="protein sequence ID" value="MELO3C009897.2.1"/>
    <property type="gene ID" value="MELO3C009897.2"/>
</dbReference>
<feature type="transmembrane region" description="Helical" evidence="8">
    <location>
        <begin position="479"/>
        <end position="496"/>
    </location>
</feature>
<feature type="transmembrane region" description="Helical" evidence="8">
    <location>
        <begin position="201"/>
        <end position="223"/>
    </location>
</feature>
<dbReference type="Pfam" id="PF07779">
    <property type="entry name" value="Cas1_AcylT"/>
    <property type="match status" value="1"/>
</dbReference>
<dbReference type="GO" id="GO:0009834">
    <property type="term" value="P:plant-type secondary cell wall biogenesis"/>
    <property type="evidence" value="ECO:0007669"/>
    <property type="project" value="TreeGrafter"/>
</dbReference>
<evidence type="ECO:0000256" key="5">
    <source>
        <dbReference type="ARBA" id="ARBA00022989"/>
    </source>
</evidence>
<dbReference type="EnsemblPlants" id="MELO3C009897.2.1">
    <property type="protein sequence ID" value="MELO3C009897.2.1"/>
    <property type="gene ID" value="MELO3C009897.2"/>
</dbReference>
<evidence type="ECO:0000256" key="1">
    <source>
        <dbReference type="ARBA" id="ARBA00004141"/>
    </source>
</evidence>
<keyword evidence="4 8" id="KW-0812">Transmembrane</keyword>
<dbReference type="PANTHER" id="PTHR13533:SF48">
    <property type="entry name" value="PROTEIN REDUCED WALL ACETYLATION 2"/>
    <property type="match status" value="1"/>
</dbReference>